<feature type="chain" id="PRO_5047144778" description="WxL domain-containing protein" evidence="2">
    <location>
        <begin position="31"/>
        <end position="188"/>
    </location>
</feature>
<keyword evidence="2" id="KW-0732">Signal</keyword>
<feature type="signal peptide" evidence="2">
    <location>
        <begin position="1"/>
        <end position="30"/>
    </location>
</feature>
<dbReference type="EMBL" id="JBHMBW010000002">
    <property type="protein sequence ID" value="MFB9622102.1"/>
    <property type="molecule type" value="Genomic_DNA"/>
</dbReference>
<proteinExistence type="predicted"/>
<keyword evidence="4" id="KW-1185">Reference proteome</keyword>
<comment type="caution">
    <text evidence="3">The sequence shown here is derived from an EMBL/GenBank/DDBJ whole genome shotgun (WGS) entry which is preliminary data.</text>
</comment>
<dbReference type="RefSeq" id="WP_345001830.1">
    <property type="nucleotide sequence ID" value="NZ_BAAAXV010000009.1"/>
</dbReference>
<sequence>MRFKPGRCLAMPAAGAIIFALLGPAPAAQAVPCPSGSPSTPCDTTVTFEVTAGALGMTAPSSVTLTYNNTTRQATGSWPAGDPVTVTDNRNSNLAWQATVVSTAFTASGQLDIAPSQASYSPGTPSTNNGSVTPHDSTNMTAATLIMEHASGAGSSTTTWVPTMSVNVPIQNGAAIYTGTVTHSVTAA</sequence>
<protein>
    <recommendedName>
        <fullName evidence="5">WxL domain-containing protein</fullName>
    </recommendedName>
</protein>
<evidence type="ECO:0000256" key="2">
    <source>
        <dbReference type="SAM" id="SignalP"/>
    </source>
</evidence>
<accession>A0ABV5RRQ0</accession>
<name>A0ABV5RRQ0_9ACTN</name>
<feature type="region of interest" description="Disordered" evidence="1">
    <location>
        <begin position="116"/>
        <end position="137"/>
    </location>
</feature>
<gene>
    <name evidence="3" type="ORF">ACFFSA_03335</name>
</gene>
<evidence type="ECO:0000313" key="4">
    <source>
        <dbReference type="Proteomes" id="UP001589532"/>
    </source>
</evidence>
<reference evidence="3 4" key="1">
    <citation type="submission" date="2024-09" db="EMBL/GenBank/DDBJ databases">
        <authorList>
            <person name="Sun Q."/>
            <person name="Mori K."/>
        </authorList>
    </citation>
    <scope>NUCLEOTIDE SEQUENCE [LARGE SCALE GENOMIC DNA]</scope>
    <source>
        <strain evidence="3 4">JCM 3143</strain>
    </source>
</reference>
<evidence type="ECO:0000313" key="3">
    <source>
        <dbReference type="EMBL" id="MFB9622102.1"/>
    </source>
</evidence>
<evidence type="ECO:0000256" key="1">
    <source>
        <dbReference type="SAM" id="MobiDB-lite"/>
    </source>
</evidence>
<dbReference type="Proteomes" id="UP001589532">
    <property type="component" value="Unassembled WGS sequence"/>
</dbReference>
<evidence type="ECO:0008006" key="5">
    <source>
        <dbReference type="Google" id="ProtNLM"/>
    </source>
</evidence>
<organism evidence="3 4">
    <name type="scientific">Nonomuraea helvata</name>
    <dbReference type="NCBI Taxonomy" id="37484"/>
    <lineage>
        <taxon>Bacteria</taxon>
        <taxon>Bacillati</taxon>
        <taxon>Actinomycetota</taxon>
        <taxon>Actinomycetes</taxon>
        <taxon>Streptosporangiales</taxon>
        <taxon>Streptosporangiaceae</taxon>
        <taxon>Nonomuraea</taxon>
    </lineage>
</organism>